<dbReference type="AlphaFoldDB" id="A0A0R3Q2V9"/>
<reference evidence="3" key="1">
    <citation type="submission" date="2017-02" db="UniProtKB">
        <authorList>
            <consortium name="WormBaseParasite"/>
        </authorList>
    </citation>
    <scope>IDENTIFICATION</scope>
</reference>
<sequence>MVIDVVCYLSQKPCGVRKKTGMAYGIAVLRGTALPSNINMISTSTYCLFLSSDGHRCSVLPFLKQCGVGKKTGMAYGIAVLHGTA</sequence>
<dbReference type="EMBL" id="UYYA01006131">
    <property type="protein sequence ID" value="VDM64993.1"/>
    <property type="molecule type" value="Genomic_DNA"/>
</dbReference>
<name>A0A0R3Q2V9_ANGCS</name>
<evidence type="ECO:0000313" key="2">
    <source>
        <dbReference type="Proteomes" id="UP000267027"/>
    </source>
</evidence>
<evidence type="ECO:0000313" key="1">
    <source>
        <dbReference type="EMBL" id="VDM64993.1"/>
    </source>
</evidence>
<gene>
    <name evidence="1" type="ORF">ACOC_LOCUS13408</name>
</gene>
<accession>A0A0R3Q2V9</accession>
<evidence type="ECO:0000313" key="3">
    <source>
        <dbReference type="WBParaSite" id="ACOC_0001340701-mRNA-1"/>
    </source>
</evidence>
<organism evidence="3">
    <name type="scientific">Angiostrongylus costaricensis</name>
    <name type="common">Nematode worm</name>
    <dbReference type="NCBI Taxonomy" id="334426"/>
    <lineage>
        <taxon>Eukaryota</taxon>
        <taxon>Metazoa</taxon>
        <taxon>Ecdysozoa</taxon>
        <taxon>Nematoda</taxon>
        <taxon>Chromadorea</taxon>
        <taxon>Rhabditida</taxon>
        <taxon>Rhabditina</taxon>
        <taxon>Rhabditomorpha</taxon>
        <taxon>Strongyloidea</taxon>
        <taxon>Metastrongylidae</taxon>
        <taxon>Angiostrongylus</taxon>
    </lineage>
</organism>
<keyword evidence="2" id="KW-1185">Reference proteome</keyword>
<proteinExistence type="predicted"/>
<protein>
    <submittedName>
        <fullName evidence="3">Transposase</fullName>
    </submittedName>
</protein>
<dbReference type="Proteomes" id="UP000267027">
    <property type="component" value="Unassembled WGS sequence"/>
</dbReference>
<reference evidence="1 2" key="2">
    <citation type="submission" date="2018-11" db="EMBL/GenBank/DDBJ databases">
        <authorList>
            <consortium name="Pathogen Informatics"/>
        </authorList>
    </citation>
    <scope>NUCLEOTIDE SEQUENCE [LARGE SCALE GENOMIC DNA]</scope>
    <source>
        <strain evidence="1 2">Costa Rica</strain>
    </source>
</reference>
<dbReference type="WBParaSite" id="ACOC_0001340701-mRNA-1">
    <property type="protein sequence ID" value="ACOC_0001340701-mRNA-1"/>
    <property type="gene ID" value="ACOC_0001340701"/>
</dbReference>